<dbReference type="FunFam" id="2.10.90.10:FF:000001">
    <property type="entry name" value="Bone morphogenetic protein 4"/>
    <property type="match status" value="1"/>
</dbReference>
<dbReference type="Gene3D" id="2.10.90.10">
    <property type="entry name" value="Cystine-knot cytokines"/>
    <property type="match status" value="1"/>
</dbReference>
<feature type="chain" id="PRO_5043730469" evidence="10">
    <location>
        <begin position="25"/>
        <end position="387"/>
    </location>
</feature>
<evidence type="ECO:0000256" key="10">
    <source>
        <dbReference type="SAM" id="SignalP"/>
    </source>
</evidence>
<feature type="region of interest" description="Disordered" evidence="9">
    <location>
        <begin position="234"/>
        <end position="256"/>
    </location>
</feature>
<dbReference type="InterPro" id="IPR017948">
    <property type="entry name" value="TGFb_CS"/>
</dbReference>
<dbReference type="GO" id="GO:0005125">
    <property type="term" value="F:cytokine activity"/>
    <property type="evidence" value="ECO:0007669"/>
    <property type="project" value="TreeGrafter"/>
</dbReference>
<keyword evidence="3" id="KW-0964">Secreted</keyword>
<protein>
    <submittedName>
        <fullName evidence="12">Bone morphogenetic protein 7</fullName>
    </submittedName>
</protein>
<dbReference type="Proteomes" id="UP001054837">
    <property type="component" value="Unassembled WGS sequence"/>
</dbReference>
<dbReference type="SUPFAM" id="SSF57501">
    <property type="entry name" value="Cystine-knot cytokines"/>
    <property type="match status" value="1"/>
</dbReference>
<feature type="signal peptide" evidence="10">
    <location>
        <begin position="1"/>
        <end position="24"/>
    </location>
</feature>
<evidence type="ECO:0000256" key="7">
    <source>
        <dbReference type="ARBA" id="ARBA00023180"/>
    </source>
</evidence>
<dbReference type="Gene3D" id="2.60.120.970">
    <property type="match status" value="1"/>
</dbReference>
<evidence type="ECO:0000256" key="5">
    <source>
        <dbReference type="ARBA" id="ARBA00023030"/>
    </source>
</evidence>
<dbReference type="InterPro" id="IPR001111">
    <property type="entry name" value="TGF-b_propeptide"/>
</dbReference>
<evidence type="ECO:0000256" key="1">
    <source>
        <dbReference type="ARBA" id="ARBA00004613"/>
    </source>
</evidence>
<evidence type="ECO:0000259" key="11">
    <source>
        <dbReference type="PROSITE" id="PS51362"/>
    </source>
</evidence>
<dbReference type="PROSITE" id="PS51362">
    <property type="entry name" value="TGF_BETA_2"/>
    <property type="match status" value="1"/>
</dbReference>
<comment type="similarity">
    <text evidence="2 8">Belongs to the TGF-beta family.</text>
</comment>
<evidence type="ECO:0000256" key="3">
    <source>
        <dbReference type="ARBA" id="ARBA00022525"/>
    </source>
</evidence>
<comment type="subcellular location">
    <subcellularLocation>
        <location evidence="1">Secreted</location>
    </subcellularLocation>
</comment>
<evidence type="ECO:0000256" key="8">
    <source>
        <dbReference type="RuleBase" id="RU000354"/>
    </source>
</evidence>
<comment type="caution">
    <text evidence="12">The sequence shown here is derived from an EMBL/GenBank/DDBJ whole genome shotgun (WGS) entry which is preliminary data.</text>
</comment>
<dbReference type="InterPro" id="IPR029034">
    <property type="entry name" value="Cystine-knot_cytokine"/>
</dbReference>
<dbReference type="PANTHER" id="PTHR11848:SF308">
    <property type="entry name" value="BMP-LIKE PROTEIN UNC-129"/>
    <property type="match status" value="1"/>
</dbReference>
<dbReference type="PANTHER" id="PTHR11848">
    <property type="entry name" value="TGF-BETA FAMILY"/>
    <property type="match status" value="1"/>
</dbReference>
<name>A0AAV4WJ44_9ARAC</name>
<dbReference type="EMBL" id="BPLQ01014670">
    <property type="protein sequence ID" value="GIY81829.1"/>
    <property type="molecule type" value="Genomic_DNA"/>
</dbReference>
<keyword evidence="13" id="KW-1185">Reference proteome</keyword>
<evidence type="ECO:0000256" key="2">
    <source>
        <dbReference type="ARBA" id="ARBA00006656"/>
    </source>
</evidence>
<sequence length="387" mass="44438">MASHIIFFFISWFLWESEIFFCEGHPRHIADPHNNHTADVLQRLLQVFGVEKHLSHPRHHPHPPQYMLDLYRWLAEGTSGDSLQLHHNGANTVRSFYDKNLSGNSNHYVFDISSGIPDHEEIVEAQFHFFTNLHAYRSHQGTHVIQIYLYDNYLNSSSRILEARLVSTHASGWEVFRVTSSAKRWMMNPEFNKGLTVQILDGLSSRTWRDRRVHRLQNHRHPILVVFSQDSRATSTHRTPLTSHSSQNLATQPMATNPNTQKDLTFEESSMRNPRSAAIPHHGDCTRHELRVDFEKLGWSTWIISPKWYDAYVCAGACAFPLGQNQRPTNHATVQSIVHELKLTEGVSAPCCVPTELHSVSLLYFDEHMNVVLKQYDDMVAAGCGCQ</sequence>
<evidence type="ECO:0000313" key="12">
    <source>
        <dbReference type="EMBL" id="GIY81829.1"/>
    </source>
</evidence>
<proteinExistence type="inferred from homology"/>
<reference evidence="12 13" key="1">
    <citation type="submission" date="2021-06" db="EMBL/GenBank/DDBJ databases">
        <title>Caerostris darwini draft genome.</title>
        <authorList>
            <person name="Kono N."/>
            <person name="Arakawa K."/>
        </authorList>
    </citation>
    <scope>NUCLEOTIDE SEQUENCE [LARGE SCALE GENOMIC DNA]</scope>
</reference>
<gene>
    <name evidence="12" type="primary">BMP7</name>
    <name evidence="12" type="ORF">CDAR_42901</name>
</gene>
<keyword evidence="6" id="KW-1015">Disulfide bond</keyword>
<accession>A0AAV4WJ44</accession>
<dbReference type="SMART" id="SM00204">
    <property type="entry name" value="TGFB"/>
    <property type="match status" value="1"/>
</dbReference>
<evidence type="ECO:0000313" key="13">
    <source>
        <dbReference type="Proteomes" id="UP001054837"/>
    </source>
</evidence>
<keyword evidence="7" id="KW-0325">Glycoprotein</keyword>
<keyword evidence="5 8" id="KW-0339">Growth factor</keyword>
<dbReference type="Pfam" id="PF00688">
    <property type="entry name" value="TGFb_propeptide"/>
    <property type="match status" value="1"/>
</dbReference>
<keyword evidence="4 10" id="KW-0732">Signal</keyword>
<evidence type="ECO:0000256" key="6">
    <source>
        <dbReference type="ARBA" id="ARBA00023157"/>
    </source>
</evidence>
<dbReference type="GO" id="GO:0005615">
    <property type="term" value="C:extracellular space"/>
    <property type="evidence" value="ECO:0007669"/>
    <property type="project" value="TreeGrafter"/>
</dbReference>
<dbReference type="InterPro" id="IPR015615">
    <property type="entry name" value="TGF-beta-rel"/>
</dbReference>
<dbReference type="InterPro" id="IPR001839">
    <property type="entry name" value="TGF-b_C"/>
</dbReference>
<feature type="domain" description="TGF-beta family profile" evidence="11">
    <location>
        <begin position="272"/>
        <end position="387"/>
    </location>
</feature>
<dbReference type="Pfam" id="PF00019">
    <property type="entry name" value="TGF_beta"/>
    <property type="match status" value="1"/>
</dbReference>
<organism evidence="12 13">
    <name type="scientific">Caerostris darwini</name>
    <dbReference type="NCBI Taxonomy" id="1538125"/>
    <lineage>
        <taxon>Eukaryota</taxon>
        <taxon>Metazoa</taxon>
        <taxon>Ecdysozoa</taxon>
        <taxon>Arthropoda</taxon>
        <taxon>Chelicerata</taxon>
        <taxon>Arachnida</taxon>
        <taxon>Araneae</taxon>
        <taxon>Araneomorphae</taxon>
        <taxon>Entelegynae</taxon>
        <taxon>Araneoidea</taxon>
        <taxon>Araneidae</taxon>
        <taxon>Caerostris</taxon>
    </lineage>
</organism>
<dbReference type="GO" id="GO:0008083">
    <property type="term" value="F:growth factor activity"/>
    <property type="evidence" value="ECO:0007669"/>
    <property type="project" value="UniProtKB-KW"/>
</dbReference>
<dbReference type="AlphaFoldDB" id="A0AAV4WJ44"/>
<evidence type="ECO:0000256" key="4">
    <source>
        <dbReference type="ARBA" id="ARBA00022729"/>
    </source>
</evidence>
<evidence type="ECO:0000256" key="9">
    <source>
        <dbReference type="SAM" id="MobiDB-lite"/>
    </source>
</evidence>
<dbReference type="PROSITE" id="PS00250">
    <property type="entry name" value="TGF_BETA_1"/>
    <property type="match status" value="1"/>
</dbReference>